<feature type="chain" id="PRO_5007502291" description="Outer membrane protein" evidence="1">
    <location>
        <begin position="20"/>
        <end position="251"/>
    </location>
</feature>
<dbReference type="AlphaFoldDB" id="A0A142VVP8"/>
<feature type="signal peptide" evidence="1">
    <location>
        <begin position="1"/>
        <end position="19"/>
    </location>
</feature>
<dbReference type="Proteomes" id="UP000076234">
    <property type="component" value="Chromosome"/>
</dbReference>
<organism evidence="2 3">
    <name type="scientific">Sphingopyxis terrae subsp. terrae NBRC 15098</name>
    <dbReference type="NCBI Taxonomy" id="1219058"/>
    <lineage>
        <taxon>Bacteria</taxon>
        <taxon>Pseudomonadati</taxon>
        <taxon>Pseudomonadota</taxon>
        <taxon>Alphaproteobacteria</taxon>
        <taxon>Sphingomonadales</taxon>
        <taxon>Sphingomonadaceae</taxon>
        <taxon>Sphingopyxis</taxon>
    </lineage>
</organism>
<reference evidence="3" key="1">
    <citation type="submission" date="2015-11" db="EMBL/GenBank/DDBJ databases">
        <title>Complete genome sequence of a polyethylene glycol-degrading strain Sphingopyxis terrae strain 203-1 (NBRC 15098).</title>
        <authorList>
            <person name="Yoshiyuki O."/>
            <person name="Shouta N."/>
            <person name="Nagata Y."/>
            <person name="Numata M."/>
            <person name="Tsuchikane K."/>
            <person name="Hosoyama A."/>
            <person name="Yamazoe A."/>
            <person name="Tsuda M."/>
            <person name="Fujita N."/>
            <person name="Kawai F."/>
        </authorList>
    </citation>
    <scope>NUCLEOTIDE SEQUENCE [LARGE SCALE GENOMIC DNA]</scope>
    <source>
        <strain evidence="3">203-1</strain>
    </source>
</reference>
<proteinExistence type="predicted"/>
<dbReference type="KEGG" id="ster:AOA14_04235"/>
<dbReference type="InterPro" id="IPR010239">
    <property type="entry name" value="CHP02001"/>
</dbReference>
<keyword evidence="1" id="KW-0732">Signal</keyword>
<reference evidence="2 3" key="2">
    <citation type="journal article" date="2016" name="Genome Announc.">
        <title>Complete Genome Sequence of Sphingopyxis terrae Strain 203-1 (NBRC 111660), a Polyethylene Glycol Degrader.</title>
        <authorList>
            <person name="Ohtsubo Y."/>
            <person name="Nonoyama S."/>
            <person name="Nagata Y."/>
            <person name="Numata M."/>
            <person name="Tsuchikane K."/>
            <person name="Hosoyama A."/>
            <person name="Yamazoe A."/>
            <person name="Tsuda M."/>
            <person name="Fujita N."/>
            <person name="Kawai F."/>
        </authorList>
    </citation>
    <scope>NUCLEOTIDE SEQUENCE [LARGE SCALE GENOMIC DNA]</scope>
    <source>
        <strain evidence="2 3">203-1</strain>
    </source>
</reference>
<dbReference type="EMBL" id="CP013342">
    <property type="protein sequence ID" value="AMU93811.1"/>
    <property type="molecule type" value="Genomic_DNA"/>
</dbReference>
<sequence>MKFLTKACFCMLLATSAMATPAMAQDATDAPSGPITVSGGVDLVSDYRFRGISLSNEKVEVQPTITLTHESGFYAGVWGSGLPKTDEYGKVEVDLYAGWGGEVAPGTSVDIGATYYWYPDGKDAFGPVDYVEIIGKMSHDIGPVSATGTVAYAPSQKSLGSDDNIYLNFGLSSGIPNTPVTVDASLGYTSGSLGALAPGGDYLDWTVGATVTAGIFNLGVHYVDTDIKKTGIKEVDTLYDPTVVFKVGVAF</sequence>
<dbReference type="Pfam" id="PF09694">
    <property type="entry name" value="Gcw_chp"/>
    <property type="match status" value="1"/>
</dbReference>
<evidence type="ECO:0000313" key="3">
    <source>
        <dbReference type="Proteomes" id="UP000076234"/>
    </source>
</evidence>
<evidence type="ECO:0000256" key="1">
    <source>
        <dbReference type="SAM" id="SignalP"/>
    </source>
</evidence>
<dbReference type="NCBIfam" id="TIGR02001">
    <property type="entry name" value="gcw_chp"/>
    <property type="match status" value="1"/>
</dbReference>
<evidence type="ECO:0008006" key="4">
    <source>
        <dbReference type="Google" id="ProtNLM"/>
    </source>
</evidence>
<accession>A0A142VVP8</accession>
<gene>
    <name evidence="2" type="ORF">AOA14_04235</name>
</gene>
<dbReference type="RefSeq" id="WP_062900894.1">
    <property type="nucleotide sequence ID" value="NZ_CP013342.1"/>
</dbReference>
<evidence type="ECO:0000313" key="2">
    <source>
        <dbReference type="EMBL" id="AMU93811.1"/>
    </source>
</evidence>
<protein>
    <recommendedName>
        <fullName evidence="4">Outer membrane protein</fullName>
    </recommendedName>
</protein>
<name>A0A142VVP8_9SPHN</name>
<dbReference type="STRING" id="1219058.AOA14_04235"/>